<dbReference type="Pfam" id="PF02588">
    <property type="entry name" value="YitT_membrane"/>
    <property type="match status" value="1"/>
</dbReference>
<feature type="domain" description="DUF2179" evidence="7">
    <location>
        <begin position="228"/>
        <end position="282"/>
    </location>
</feature>
<sequence length="290" mass="31668">MEWLGKRTNKRDICFLILGSFLISIAINWVFEPMGMVTGGVTGLAIVIKELTFRAFGTGLPIWLTNTILNVPLFIAGYFILGKRFIGKTLLGAAALTVFIYLIPTQNLFQNDFLLAAIFGGAICGTGMGFVLSTMTTTGGTDLLAMLIHAKIKHITVPMILMIVDASVIIFGIFVFGIHTALYAIIAIYIAAKVSDGILEGLKFAKIAYIISDKYEEIAHDILHVLDHGVTGLSATGMYSNKDKKMLFCVVAKKEMVGVLDLVSKKDPKAFVIVSDVREVMGEGFIEFRQ</sequence>
<evidence type="ECO:0000256" key="4">
    <source>
        <dbReference type="ARBA" id="ARBA00022989"/>
    </source>
</evidence>
<dbReference type="PANTHER" id="PTHR33545">
    <property type="entry name" value="UPF0750 MEMBRANE PROTEIN YITT-RELATED"/>
    <property type="match status" value="1"/>
</dbReference>
<evidence type="ECO:0000256" key="5">
    <source>
        <dbReference type="ARBA" id="ARBA00023136"/>
    </source>
</evidence>
<protein>
    <submittedName>
        <fullName evidence="8">YitT family protein</fullName>
    </submittedName>
</protein>
<feature type="transmembrane region" description="Helical" evidence="6">
    <location>
        <begin position="12"/>
        <end position="31"/>
    </location>
</feature>
<dbReference type="PIRSF" id="PIRSF006483">
    <property type="entry name" value="Membrane_protein_YitT"/>
    <property type="match status" value="1"/>
</dbReference>
<feature type="transmembrane region" description="Helical" evidence="6">
    <location>
        <begin position="60"/>
        <end position="81"/>
    </location>
</feature>
<dbReference type="AlphaFoldDB" id="A0A3D2X9W8"/>
<keyword evidence="2" id="KW-1003">Cell membrane</keyword>
<comment type="caution">
    <text evidence="8">The sequence shown here is derived from an EMBL/GenBank/DDBJ whole genome shotgun (WGS) entry which is preliminary data.</text>
</comment>
<keyword evidence="4 6" id="KW-1133">Transmembrane helix</keyword>
<keyword evidence="3 6" id="KW-0812">Transmembrane</keyword>
<dbReference type="EMBL" id="DPVV01000529">
    <property type="protein sequence ID" value="HCL03912.1"/>
    <property type="molecule type" value="Genomic_DNA"/>
</dbReference>
<dbReference type="GO" id="GO:0005886">
    <property type="term" value="C:plasma membrane"/>
    <property type="evidence" value="ECO:0007669"/>
    <property type="project" value="UniProtKB-SubCell"/>
</dbReference>
<evidence type="ECO:0000256" key="1">
    <source>
        <dbReference type="ARBA" id="ARBA00004651"/>
    </source>
</evidence>
<keyword evidence="5 6" id="KW-0472">Membrane</keyword>
<comment type="subcellular location">
    <subcellularLocation>
        <location evidence="1">Cell membrane</location>
        <topology evidence="1">Multi-pass membrane protein</topology>
    </subcellularLocation>
</comment>
<dbReference type="InterPro" id="IPR015867">
    <property type="entry name" value="N-reg_PII/ATP_PRibTrfase_C"/>
</dbReference>
<dbReference type="PANTHER" id="PTHR33545:SF9">
    <property type="entry name" value="UPF0750 MEMBRANE PROTEIN YITE"/>
    <property type="match status" value="1"/>
</dbReference>
<feature type="transmembrane region" description="Helical" evidence="6">
    <location>
        <begin position="90"/>
        <end position="107"/>
    </location>
</feature>
<dbReference type="InterPro" id="IPR003740">
    <property type="entry name" value="YitT"/>
</dbReference>
<evidence type="ECO:0000313" key="9">
    <source>
        <dbReference type="Proteomes" id="UP000262969"/>
    </source>
</evidence>
<evidence type="ECO:0000256" key="6">
    <source>
        <dbReference type="SAM" id="Phobius"/>
    </source>
</evidence>
<dbReference type="Proteomes" id="UP000262969">
    <property type="component" value="Unassembled WGS sequence"/>
</dbReference>
<accession>A0A3D2X9W8</accession>
<name>A0A3D2X9W8_9FIRM</name>
<organism evidence="8 9">
    <name type="scientific">Lachnoclostridium phytofermentans</name>
    <dbReference type="NCBI Taxonomy" id="66219"/>
    <lineage>
        <taxon>Bacteria</taxon>
        <taxon>Bacillati</taxon>
        <taxon>Bacillota</taxon>
        <taxon>Clostridia</taxon>
        <taxon>Lachnospirales</taxon>
        <taxon>Lachnospiraceae</taxon>
    </lineage>
</organism>
<dbReference type="InterPro" id="IPR051461">
    <property type="entry name" value="UPF0750_membrane"/>
</dbReference>
<evidence type="ECO:0000259" key="7">
    <source>
        <dbReference type="Pfam" id="PF10035"/>
    </source>
</evidence>
<evidence type="ECO:0000256" key="2">
    <source>
        <dbReference type="ARBA" id="ARBA00022475"/>
    </source>
</evidence>
<feature type="transmembrane region" description="Helical" evidence="6">
    <location>
        <begin position="113"/>
        <end position="134"/>
    </location>
</feature>
<dbReference type="Pfam" id="PF10035">
    <property type="entry name" value="DUF2179"/>
    <property type="match status" value="1"/>
</dbReference>
<evidence type="ECO:0000256" key="3">
    <source>
        <dbReference type="ARBA" id="ARBA00022692"/>
    </source>
</evidence>
<proteinExistence type="predicted"/>
<dbReference type="InterPro" id="IPR019264">
    <property type="entry name" value="DUF2179"/>
</dbReference>
<evidence type="ECO:0000313" key="8">
    <source>
        <dbReference type="EMBL" id="HCL03912.1"/>
    </source>
</evidence>
<reference evidence="8 9" key="1">
    <citation type="journal article" date="2018" name="Nat. Biotechnol.">
        <title>A standardized bacterial taxonomy based on genome phylogeny substantially revises the tree of life.</title>
        <authorList>
            <person name="Parks D.H."/>
            <person name="Chuvochina M."/>
            <person name="Waite D.W."/>
            <person name="Rinke C."/>
            <person name="Skarshewski A."/>
            <person name="Chaumeil P.A."/>
            <person name="Hugenholtz P."/>
        </authorList>
    </citation>
    <scope>NUCLEOTIDE SEQUENCE [LARGE SCALE GENOMIC DNA]</scope>
    <source>
        <strain evidence="8">UBA11728</strain>
    </source>
</reference>
<gene>
    <name evidence="8" type="ORF">DHW61_16150</name>
</gene>
<dbReference type="Gene3D" id="3.30.70.120">
    <property type="match status" value="1"/>
</dbReference>
<dbReference type="CDD" id="cd16380">
    <property type="entry name" value="YitT_C"/>
    <property type="match status" value="1"/>
</dbReference>